<evidence type="ECO:0000313" key="1">
    <source>
        <dbReference type="EMBL" id="KAI9511958.1"/>
    </source>
</evidence>
<dbReference type="Proteomes" id="UP001207468">
    <property type="component" value="Unassembled WGS sequence"/>
</dbReference>
<name>A0ACC0UK72_9AGAM</name>
<protein>
    <submittedName>
        <fullName evidence="1">Uncharacterized protein</fullName>
    </submittedName>
</protein>
<proteinExistence type="predicted"/>
<sequence>MKKCRKVFIGWAMPCLGLTVLGVSWPSYESDIWRTRLVAAVVKPSPQVAGDTRVLAPSSAIPLSDVDRRWSKYRCKIGVSAHINSGRRYNSWTSRIFEHGNVNANRRPVWRELVAYDTTVCDRAAGGALPEAAASLVALAFKLGWDTLVYKLVRMHRNDGGMDETGPGKIDAILGVVEPICSYPTDPVMSLVIKPVGTGDREFFSCNQLLRKEYPTFRVHVYHETEEVALRKGGDRTLSASRRADDVEFGDDAALEGNCHWKALKKGTQSDKPVSGVRMVLRHGAFHALDSSEQAFRLAAIEAFREAYLKTKPNRGHGPDHDGGSRRTGRVPDKVRDESTAVVEVALNDMCSSQLHSATQGDEQQKAGHVD</sequence>
<dbReference type="EMBL" id="JAGFNK010000014">
    <property type="protein sequence ID" value="KAI9511958.1"/>
    <property type="molecule type" value="Genomic_DNA"/>
</dbReference>
<accession>A0ACC0UK72</accession>
<reference evidence="1" key="1">
    <citation type="submission" date="2021-03" db="EMBL/GenBank/DDBJ databases">
        <title>Evolutionary priming and transition to the ectomycorrhizal habit in an iconic lineage of mushroom-forming fungi: is preadaptation a requirement?</title>
        <authorList>
            <consortium name="DOE Joint Genome Institute"/>
            <person name="Looney B.P."/>
            <person name="Miyauchi S."/>
            <person name="Morin E."/>
            <person name="Drula E."/>
            <person name="Courty P.E."/>
            <person name="Chicoki N."/>
            <person name="Fauchery L."/>
            <person name="Kohler A."/>
            <person name="Kuo A."/>
            <person name="LaButti K."/>
            <person name="Pangilinan J."/>
            <person name="Lipzen A."/>
            <person name="Riley R."/>
            <person name="Andreopoulos W."/>
            <person name="He G."/>
            <person name="Johnson J."/>
            <person name="Barry K.W."/>
            <person name="Grigoriev I.V."/>
            <person name="Nagy L."/>
            <person name="Hibbett D."/>
            <person name="Henrissat B."/>
            <person name="Matheny P.B."/>
            <person name="Labbe J."/>
            <person name="Martin A.F."/>
        </authorList>
    </citation>
    <scope>NUCLEOTIDE SEQUENCE</scope>
    <source>
        <strain evidence="1">BPL698</strain>
    </source>
</reference>
<comment type="caution">
    <text evidence="1">The sequence shown here is derived from an EMBL/GenBank/DDBJ whole genome shotgun (WGS) entry which is preliminary data.</text>
</comment>
<organism evidence="1 2">
    <name type="scientific">Russula earlei</name>
    <dbReference type="NCBI Taxonomy" id="71964"/>
    <lineage>
        <taxon>Eukaryota</taxon>
        <taxon>Fungi</taxon>
        <taxon>Dikarya</taxon>
        <taxon>Basidiomycota</taxon>
        <taxon>Agaricomycotina</taxon>
        <taxon>Agaricomycetes</taxon>
        <taxon>Russulales</taxon>
        <taxon>Russulaceae</taxon>
        <taxon>Russula</taxon>
    </lineage>
</organism>
<keyword evidence="2" id="KW-1185">Reference proteome</keyword>
<gene>
    <name evidence="1" type="ORF">F5148DRAFT_1146431</name>
</gene>
<evidence type="ECO:0000313" key="2">
    <source>
        <dbReference type="Proteomes" id="UP001207468"/>
    </source>
</evidence>